<dbReference type="NCBIfam" id="TIGR01167">
    <property type="entry name" value="LPXTG_anchor"/>
    <property type="match status" value="1"/>
</dbReference>
<feature type="compositionally biased region" description="Low complexity" evidence="5">
    <location>
        <begin position="3201"/>
        <end position="3212"/>
    </location>
</feature>
<keyword evidence="3 6" id="KW-0732">Signal</keyword>
<dbReference type="PANTHER" id="PTHR48234">
    <property type="entry name" value="GH09231P"/>
    <property type="match status" value="1"/>
</dbReference>
<sequence>MLSHNNWEEQIKKYEPKKQRFTIKKLSVGVASVLLGVTFAAGTASADSTTANADSASGSDSAEQTDHNLTLNSTSTSTLKSATAASQNNSASAAVQNPAGDVKAQAANDYEAAVSAAVANASSDVASDAVQNSSASSVQSSSAADSSTQASAVKSTATQAFSVRSAAVNNFNYASVFASLAAMQQSNNDNAAAQADTNAADSEYSNYKTVTDWSGLQSAISSGAQGVNIKGTINPGWFSNGNLNINGNFTIHGVDGAVLNLGQNYILNNGQLTLDDITLNGAVLGDGTVTIKGTVNSTVTDTATSGSQELQGFANPNRTASGAGAGASADPHGVYSLINTSGYLVNQWQNRKVPNFHAGNLTVDANATLNIRRTATGDGIVLKDGAVTDGLNNITQSTNYGKLNIGNNATLTINLKNSNMSGEEIKSAQNGVKIDNLNAGVRVNTSGSFVTGENAHITMNVGTGRGIVFSERSNTGVANDATNYVSRGESGANGLNATGNDVIGPWVQQNSAIKNTFSLGKNSTFNFVGRDAFMLGNRATFNSGEGSNILVHTYGHGNAIDMGGFSSLNIDSGSTVQFFSEGKNGGGDYHQNNYVALGADGKINVLKDATLRVILTGRGSSDLNDDINIASYGNYDPKIYVGNNATLDVQSDATQGNAELIAIPLPSSNSINFILDNVKYVNLQKTANITATILAPASPDLSSALSKYGYPASRNGYGNLLFMNAGRGQNAHFQAFGDLAAFKWNSALKDNNWTPNLSSNGLQYDPNQSVSKNYQNFENSADQTWSNMYGFDIPYAGFSKTSTGGSVWVDPSGSTAGTNVNSNNGAAFSDLVKGFSPYMSQRLVVIGHSMQPVKEQRTVHYVVQSVDENGNPVETDPTQMREIANPYVQSAQGNNAQSQQLYKDNATDQLVAVERNADGTPKLDANGAVIPIRDSNGNYVSDGDSVNWKNVKGTIVKGSDGHYYFQGYTAPSTISGKDSNGNEVTSLDGGLYKLATAAQLASISNTSQVVKDGKINNSKAFANTQNDFKSGNFYNTYKDGNLYVVYREVNQKANLKIVDSTTGKTLKTYDTAGQTDQAINFANGNVNPATDVENYIKNGYVFEKAINDANPDSALTTKSYSDINFGNFDSDTKTDQSFTVYLKHGLEDVNKDNPHGQKVQATVTRIVNYTVNGQPSDQLPSKTESVDFSATGHWDKVLKQLVDVVDGKILVENGQVEKGSLTWTPESGTLNGYGVPVLAGYHVDSVSAQQGDKNVTTDNVDSTGAVKNVTVNHTDKNINVTVNLVKNAEEKANLKIVDDTTGKTLGTLNAQGDENTPISFVGGKAAVQGYLDNGYKFVSVVSDAKGNILSTTDYDAANFGNYDTDPNSDQSFTVHLVHGTKPVNPENPTDKYTKNDLQKTSTRTINYVDAKGNKIADSVTSTVVFSGSGYVDTVTGNLVNLNNDGSIKDQNGKLTWTYSVDGGKAQSGENYTFAETAEKPTIQHDGVDYRFNNVNPGNYNAGKGAVSSYQVDNSKDNNLNVNVVYDKITYSTKRVNERTVNRTINYLDGKTSEKIPANLIAGNPVNQSATLYQTQIVDDQGNVKGIGTVSEDGTSYTIDNTWHVDGSFDAVTSPDLTKSGYKAPRFEDGQSAATVSAETVNENTPKQDTVNVYYDHNEVPVTPDNPHGVDPKQLTKDVNETVHYIVEDGKAKAPADNVQTSKWTRTLTLDEVTKELVPNGQYDTEWAIAKGAKTNYDQVNTPVVNGYYANKANVPATAVTQSNIYTEVTYKPLGHIIPVDPTTGDPIPNAPQPQFPNDPTDPTKGNPGEKPTVPGYHPQDGKPGEPVSPVPGNPGEDVKVPYVKDQGTVSVIFHDDTTNTTIPNVGFNSGDAAADTPVTYNPETNISDLEKQGYVYVRTEGTLPDKVEANKNITVTVHMKHGVQPVTPTTPPTDVPKNTPKEAQPDQLTKKVNLTVSYVNADGTDFTGNVPANAKQTATFTGTAYVDKITGKLVNAKQENGKWVINTDDTATPEITWTSDKTSFEGVTSPTEEGYHVSNVSSHADGDNVAAITGLTKDSQDVTVTVTYAKNDTEIKNHQEVKASQVVKYVDENDNELSETKNQNFTFVYTGDTYDKETGKKIATGKWLAVSHDFSSEDVPTVNGYVAVKGFTRDDNDKVVAGGFTTAYDATDAKRNRVFKVVYKKVGKIVPQLPDGKPVPNVPDVPYTNDPTDPTAVTPDEPTPKDPTGTYTPEVPSVTPEVPTKDTPVVYHANEASLKVQYIDQDDNNAVLHTDSVDGKLGEKLTYTTADEIKSLEGQGYVLVSDGFTGKAGADFTKENNGKTYQVILKHGVQPVTPTTPPTDVPKNTPKEAQPDQLTKKVNLTVSYVNADGTDFTGNVPANAKQTATFTGTAYVDKITGKLVNAKQEDGKWVINTDDTATPEITWTSDKTSFEGVTSPAENGYHVSNVSSHADGDNVAAITGLTKDSQNITVTVTYAKNGTTVINGKKVTPTQTVKFVDGEGNELKPSIKETGADFVYSGDTLDEVTNQITKTGSWYSTSHTFGTQDVPVIDGYVAVSGYTNQNGKFVAGGLTATLDDPNVVATVVYQKVGNIVPQLPDGTPVPNPDKPGENVPNKPYTNDPSNPTDVNPKEPVPNIPGYRPEVPTVTPEVPTKDTPVVYNQIQKADLTIVDQDNGNKQIVVSGVTTKFATDGINGEAITFAGNEAAVKALENMGYVYVDSDFTSGTKFDGDGATDQHFTITMKHGTQPVNPSTPGKPGEPINPNDPEGPKYPQGSDQVTKNVTRTIQYVDENGNQLRNSVEQPVNFTAEGVLDKVTGQWKTPLTWSGSQTVNGVKSPVIEGYHLVSVDRDGEGNNVKGVTLTHENDSYTVTVKYAKNGKIIPVDPTGKPIPNVPTPQYPTDPENPAKVTPDEPVPSIPGYTPEVPTVTPTDPGKDTPVKYTPVDNTQNAQVRYIDLTDNKELANSGNLSGQPGDKINYSTADTIKSLTDKGYVLVNDGFPADAAFDNDKGHDQAFTVTFRHGTQPVNPNEPGKPGQPINPNDPEGPKYPQGSDQVTKNVTRTIQYVDENGNKVSDSVEQPVNFTAEGVLDKVTGQWVTPLTWSGSQTVNGVKSPVVEGYHLVSVDRDGEGNNVKGVTLTHENDSYTVTVKYAKNGNIIPVDPTGKPIPNVPTPQYPTDPTDPSKVTPNEPVPSIPGLTPEVPTVTPTDPGKNTPVKYSQTVNATVTYIDDVTGESLKTDSLSGLEGVKSDYSTKSSIDGYEAQGYKVVSDNFPKGGYTFSVEGTHDFTVHLTHTTSPVNPDHPGAGYSATDLKKTVTRTINYLDGQGNVVAQQVAQSFDFIANGTVDNVTHKLVTVVDGKITGAGELTWNAANHDFDAVESPAVKGMHVTNVTPADQRDGNNVAKTTVNAQSGNIIVNVYYASNGTHQDGAKNLLSTQTVTFVDEAGNVLHVPSTLDFTFVRTPDVTDPEGNVTEGTWTTGTSHTYKTVNVPVIPGYVTDRTVAGGMTATIDNLDVADKVVYKKVGKIIPVDPTGKPIPGAPTPDYPNDPQNPTKVTPDEPVPSVPGYTPDVPTVTPGVPTVDTPVTYRQNVQATVTYIDDVTNTVLDSDSLNGLDGKKSDYSTAGKIANYESHGYALVSDDFPKDGYTFSVEGTHNFTVHLTHTTSPVNPDHPGAGYNKTDLQKDVTRTIYFVNTQDGKQVAEPVNQTVSFTANGTVDNVTGKLVTVADGKITGPGELTWTPAQDVKGVQSPAVNGMHVTFVTRDADGTNVKGVSLTHDDSSYDVYVNYAPNGTTNEHGQNIPASQTIKFVDENGNTLRENNVQTSEFVRTPDVVDAFTGKTITEGSWKETSHKFGVIDVPVIDGYVATVKTAGGLTATTDNPNVVTEVVYKKVGKIIPVDPTGKPIPNVPTPEYPNDPTDPTKVTPNEPVPTIPGYTPETPTVTPEVPTKDTPVKYTPVDNTQNAQVRYIDLTNNEEIANSGNLSGQPGDKINYSTADTIKSLTDKGYVLVNDGFPADAAFDNDKGHDQVFTVTFRHGTQPVNPNEPGKPGQPINPNDPEGPKYPQGSDQVTKNVTRTVQYVDENGNKISDPVEQTVNFTAEGVLDKVTGQWVTPLTWSGSQSVAGVKTPVVEGYHVVNVDRDGDGVNVKGVTLTHENDNYTVTVQYAKNGKIVPVDPTGKPIPNVPTPQYPTDPENPAKVTPDEPVPSIPGFVPEVPTVTPTDPGKDTPVHYTPVVNDQNAVVNYVDQDNNNAQIATSGNLTGKPGSLIDYSTAATIKQLEDQGYVLVSNGFPAGAVFDNDDNTTQTYTVVLKHGTTTFKPDKPGTPGEPINPNYPEGPKVTNEDVDYSKDVKFTVHYVGAGSNNPADNVQNAQWTRAITVDNVTGKIISSTEWVSNKDSYSNVATPVVEGYHADRAQVDGQKVTMEDQEATVTYVPNGKIVPVDPTGKPIPNVPTPQYPTDPTDPTKVTPDEPVPTIPNYTPEVPTVTPTDPGVDTPVKYTPNTVNPKPAVDQIAVVNYVDQDNNNAQIATSGNLTGKAGSVINYSTADQIKQLEARGYVLVTDGFPAGATFDDNADQNQVFTVVLKHGHAPVGPKNPEEPGTPVNPGYPEGPKWPAKDNYSKDYTSTVHFVDNNGNKMRDDNVQTSTWTRTLIIDKVTGQILNPNENWTSDKASYNEVKVPVINGYVADKANVPAKEAVQQNIEDTVTYTKVGNIVPVDPSGNRIPNVPVVPYTNDPTDPTKVVPNEPVPSVPGMTPNVTTVTPDHPTVDTPVVYTTPTPVTPQTPVTPEPETPAEPARPAETPAQPAAPEAPAAPKAATPAKATPAAKQEAKKLPQTGNENSSSAAALGLAALGLTGLLAAGKKRRKED</sequence>
<dbReference type="InterPro" id="IPR052506">
    <property type="entry name" value="Bact_Fn-Binding"/>
</dbReference>
<protein>
    <submittedName>
        <fullName evidence="8">YSIRK-type signal peptide-containing protein</fullName>
    </submittedName>
</protein>
<feature type="region of interest" description="Disordered" evidence="5">
    <location>
        <begin position="4742"/>
        <end position="4852"/>
    </location>
</feature>
<name>A0A839H3V3_9LACO</name>
<dbReference type="Pfam" id="PF00746">
    <property type="entry name" value="Gram_pos_anchor"/>
    <property type="match status" value="1"/>
</dbReference>
<feature type="compositionally biased region" description="Polar residues" evidence="5">
    <location>
        <begin position="306"/>
        <end position="319"/>
    </location>
</feature>
<feature type="compositionally biased region" description="Low complexity" evidence="5">
    <location>
        <begin position="4803"/>
        <end position="4837"/>
    </location>
</feature>
<dbReference type="InterPro" id="IPR041495">
    <property type="entry name" value="Mub_B2"/>
</dbReference>
<feature type="region of interest" description="Disordered" evidence="5">
    <location>
        <begin position="3535"/>
        <end position="3584"/>
    </location>
</feature>
<feature type="compositionally biased region" description="Low complexity" evidence="5">
    <location>
        <begin position="2644"/>
        <end position="2655"/>
    </location>
</feature>
<feature type="region of interest" description="Disordered" evidence="5">
    <location>
        <begin position="1923"/>
        <end position="1945"/>
    </location>
</feature>
<feature type="signal peptide" evidence="6">
    <location>
        <begin position="1"/>
        <end position="46"/>
    </location>
</feature>
<feature type="region of interest" description="Disordered" evidence="5">
    <location>
        <begin position="4042"/>
        <end position="4077"/>
    </location>
</feature>
<dbReference type="RefSeq" id="WP_182603456.1">
    <property type="nucleotide sequence ID" value="NZ_JACIVD010000078.1"/>
</dbReference>
<dbReference type="Pfam" id="PF17966">
    <property type="entry name" value="Muc_B2"/>
    <property type="match status" value="15"/>
</dbReference>
<gene>
    <name evidence="8" type="ORF">H5S41_11785</name>
</gene>
<accession>A0A839H3V3</accession>
<feature type="chain" id="PRO_5032286105" evidence="6">
    <location>
        <begin position="47"/>
        <end position="4878"/>
    </location>
</feature>
<feature type="compositionally biased region" description="Low complexity" evidence="5">
    <location>
        <begin position="3568"/>
        <end position="3584"/>
    </location>
</feature>
<evidence type="ECO:0000256" key="4">
    <source>
        <dbReference type="ARBA" id="ARBA00023088"/>
    </source>
</evidence>
<feature type="region of interest" description="Disordered" evidence="5">
    <location>
        <begin position="1776"/>
        <end position="1839"/>
    </location>
</feature>
<dbReference type="InterPro" id="IPR041558">
    <property type="entry name" value="MucBP_2"/>
</dbReference>
<feature type="compositionally biased region" description="Polar residues" evidence="5">
    <location>
        <begin position="2619"/>
        <end position="2629"/>
    </location>
</feature>
<keyword evidence="4" id="KW-0572">Peptidoglycan-anchor</keyword>
<feature type="compositionally biased region" description="Low complexity" evidence="5">
    <location>
        <begin position="3942"/>
        <end position="3952"/>
    </location>
</feature>
<evidence type="ECO:0000256" key="3">
    <source>
        <dbReference type="ARBA" id="ARBA00022729"/>
    </source>
</evidence>
<feature type="region of interest" description="Disordered" evidence="5">
    <location>
        <begin position="2192"/>
        <end position="2245"/>
    </location>
</feature>
<organism evidence="8 9">
    <name type="scientific">Limosilactobacillus albertensis</name>
    <dbReference type="NCBI Taxonomy" id="2759752"/>
    <lineage>
        <taxon>Bacteria</taxon>
        <taxon>Bacillati</taxon>
        <taxon>Bacillota</taxon>
        <taxon>Bacilli</taxon>
        <taxon>Lactobacillales</taxon>
        <taxon>Lactobacillaceae</taxon>
        <taxon>Limosilactobacillus</taxon>
    </lineage>
</organism>
<dbReference type="PROSITE" id="PS50847">
    <property type="entry name" value="GRAM_POS_ANCHORING"/>
    <property type="match status" value="1"/>
</dbReference>
<feature type="compositionally biased region" description="Low complexity" evidence="5">
    <location>
        <begin position="2230"/>
        <end position="2242"/>
    </location>
</feature>
<evidence type="ECO:0000313" key="9">
    <source>
        <dbReference type="Proteomes" id="UP000547628"/>
    </source>
</evidence>
<feature type="region of interest" description="Disordered" evidence="5">
    <location>
        <begin position="2334"/>
        <end position="2355"/>
    </location>
</feature>
<feature type="region of interest" description="Disordered" evidence="5">
    <location>
        <begin position="2596"/>
        <end position="2655"/>
    </location>
</feature>
<feature type="region of interest" description="Disordered" evidence="5">
    <location>
        <begin position="46"/>
        <end position="84"/>
    </location>
</feature>
<feature type="domain" description="Gram-positive cocci surface proteins LPxTG" evidence="7">
    <location>
        <begin position="4843"/>
        <end position="4878"/>
    </location>
</feature>
<feature type="region of interest" description="Disordered" evidence="5">
    <location>
        <begin position="2919"/>
        <end position="2945"/>
    </location>
</feature>
<feature type="region of interest" description="Disordered" evidence="5">
    <location>
        <begin position="3024"/>
        <end position="3058"/>
    </location>
</feature>
<feature type="region of interest" description="Disordered" evidence="5">
    <location>
        <begin position="4599"/>
        <end position="4622"/>
    </location>
</feature>
<keyword evidence="1" id="KW-0134">Cell wall</keyword>
<evidence type="ECO:0000256" key="1">
    <source>
        <dbReference type="ARBA" id="ARBA00022512"/>
    </source>
</evidence>
<evidence type="ECO:0000256" key="6">
    <source>
        <dbReference type="SAM" id="SignalP"/>
    </source>
</evidence>
<feature type="region of interest" description="Disordered" evidence="5">
    <location>
        <begin position="3163"/>
        <end position="3219"/>
    </location>
</feature>
<dbReference type="Pfam" id="PF17965">
    <property type="entry name" value="MucBP_2"/>
    <property type="match status" value="11"/>
</dbReference>
<reference evidence="8 9" key="1">
    <citation type="submission" date="2020-07" db="EMBL/GenBank/DDBJ databases">
        <title>Description of Limosilactobacillus balticus sp. nov., Limosilactobacillus agrestis sp. nov., Limosilactobacillus albertensis sp. nov., Limosilactobacillus rudii sp. nov., Limosilactobacillus fastidiosus sp. nov., five novel Limosilactobacillus species isolated from the vertebrate gastrointestinal tract, and proposal of 6 subspecies of Limosilactobacillus reuteri adapted to the gastrointestinal tract of specific vertebrate hosts.</title>
        <authorList>
            <person name="Li F."/>
            <person name="Cheng C."/>
            <person name="Zheng J."/>
            <person name="Quevedo R.M."/>
            <person name="Li J."/>
            <person name="Roos S."/>
            <person name="Gaenzle M.G."/>
            <person name="Walter J."/>
        </authorList>
    </citation>
    <scope>NUCLEOTIDE SEQUENCE [LARGE SCALE GENOMIC DNA]</scope>
    <source>
        <strain evidence="8 9">Lr3000</strain>
    </source>
</reference>
<proteinExistence type="predicted"/>
<feature type="region of interest" description="Disordered" evidence="5">
    <location>
        <begin position="4326"/>
        <end position="4345"/>
    </location>
</feature>
<dbReference type="Proteomes" id="UP000547628">
    <property type="component" value="Unassembled WGS sequence"/>
</dbReference>
<feature type="compositionally biased region" description="Low complexity" evidence="5">
    <location>
        <begin position="2924"/>
        <end position="2934"/>
    </location>
</feature>
<feature type="compositionally biased region" description="Pro residues" evidence="5">
    <location>
        <begin position="4788"/>
        <end position="4802"/>
    </location>
</feature>
<evidence type="ECO:0000259" key="7">
    <source>
        <dbReference type="PROSITE" id="PS50847"/>
    </source>
</evidence>
<dbReference type="Gene3D" id="2.60.40.4300">
    <property type="match status" value="17"/>
</dbReference>
<dbReference type="Pfam" id="PF04650">
    <property type="entry name" value="YSIRK_signal"/>
    <property type="match status" value="1"/>
</dbReference>
<keyword evidence="2" id="KW-0964">Secreted</keyword>
<dbReference type="PANTHER" id="PTHR48234:SF1">
    <property type="entry name" value="SEA DOMAIN-CONTAINING PROTEIN-RELATED"/>
    <property type="match status" value="1"/>
</dbReference>
<dbReference type="EMBL" id="JACIVD010000078">
    <property type="protein sequence ID" value="MBB1124611.1"/>
    <property type="molecule type" value="Genomic_DNA"/>
</dbReference>
<dbReference type="InterPro" id="IPR019931">
    <property type="entry name" value="LPXTG_anchor"/>
</dbReference>
<evidence type="ECO:0000313" key="8">
    <source>
        <dbReference type="EMBL" id="MBB1124611.1"/>
    </source>
</evidence>
<feature type="region of interest" description="Disordered" evidence="5">
    <location>
        <begin position="2747"/>
        <end position="2780"/>
    </location>
</feature>
<feature type="region of interest" description="Disordered" evidence="5">
    <location>
        <begin position="306"/>
        <end position="326"/>
    </location>
</feature>
<dbReference type="InterPro" id="IPR005877">
    <property type="entry name" value="YSIRK_signal_dom"/>
</dbReference>
<evidence type="ECO:0000256" key="2">
    <source>
        <dbReference type="ARBA" id="ARBA00022525"/>
    </source>
</evidence>
<dbReference type="Gene3D" id="3.10.20.470">
    <property type="match status" value="11"/>
</dbReference>
<dbReference type="NCBIfam" id="TIGR01168">
    <property type="entry name" value="YSIRK_signal"/>
    <property type="match status" value="1"/>
</dbReference>
<evidence type="ECO:0000256" key="5">
    <source>
        <dbReference type="SAM" id="MobiDB-lite"/>
    </source>
</evidence>
<feature type="compositionally biased region" description="Low complexity" evidence="5">
    <location>
        <begin position="4764"/>
        <end position="4787"/>
    </location>
</feature>
<feature type="region of interest" description="Disordered" evidence="5">
    <location>
        <begin position="3909"/>
        <end position="3963"/>
    </location>
</feature>
<comment type="caution">
    <text evidence="8">The sequence shown here is derived from an EMBL/GenBank/DDBJ whole genome shotgun (WGS) entry which is preliminary data.</text>
</comment>